<gene>
    <name evidence="2" type="ORF">J7I42_15760</name>
</gene>
<proteinExistence type="predicted"/>
<sequence>MKTRIGSLNKRRADGKRQTADGKRAAFSATALRRAKEKAIINKTLVDLINSFVQN</sequence>
<evidence type="ECO:0000313" key="2">
    <source>
        <dbReference type="EMBL" id="MBO9201738.1"/>
    </source>
</evidence>
<dbReference type="EMBL" id="JAGHKO010000004">
    <property type="protein sequence ID" value="MBO9201738.1"/>
    <property type="molecule type" value="Genomic_DNA"/>
</dbReference>
<comment type="caution">
    <text evidence="2">The sequence shown here is derived from an EMBL/GenBank/DDBJ whole genome shotgun (WGS) entry which is preliminary data.</text>
</comment>
<reference evidence="2 3" key="1">
    <citation type="submission" date="2021-03" db="EMBL/GenBank/DDBJ databases">
        <title>Assistant Professor.</title>
        <authorList>
            <person name="Huq M.A."/>
        </authorList>
    </citation>
    <scope>NUCLEOTIDE SEQUENCE [LARGE SCALE GENOMIC DNA]</scope>
    <source>
        <strain evidence="2 3">MAH-29</strain>
    </source>
</reference>
<organism evidence="2 3">
    <name type="scientific">Niastella soli</name>
    <dbReference type="NCBI Taxonomy" id="2821487"/>
    <lineage>
        <taxon>Bacteria</taxon>
        <taxon>Pseudomonadati</taxon>
        <taxon>Bacteroidota</taxon>
        <taxon>Chitinophagia</taxon>
        <taxon>Chitinophagales</taxon>
        <taxon>Chitinophagaceae</taxon>
        <taxon>Niastella</taxon>
    </lineage>
</organism>
<feature type="compositionally biased region" description="Basic residues" evidence="1">
    <location>
        <begin position="1"/>
        <end position="10"/>
    </location>
</feature>
<dbReference type="Proteomes" id="UP000677244">
    <property type="component" value="Unassembled WGS sequence"/>
</dbReference>
<feature type="region of interest" description="Disordered" evidence="1">
    <location>
        <begin position="1"/>
        <end position="23"/>
    </location>
</feature>
<name>A0ABS3YV36_9BACT</name>
<dbReference type="RefSeq" id="WP_209139792.1">
    <property type="nucleotide sequence ID" value="NZ_JAGHKO010000004.1"/>
</dbReference>
<evidence type="ECO:0000313" key="3">
    <source>
        <dbReference type="Proteomes" id="UP000677244"/>
    </source>
</evidence>
<keyword evidence="3" id="KW-1185">Reference proteome</keyword>
<protein>
    <submittedName>
        <fullName evidence="2">Uncharacterized protein</fullName>
    </submittedName>
</protein>
<feature type="compositionally biased region" description="Basic and acidic residues" evidence="1">
    <location>
        <begin position="11"/>
        <end position="23"/>
    </location>
</feature>
<evidence type="ECO:0000256" key="1">
    <source>
        <dbReference type="SAM" id="MobiDB-lite"/>
    </source>
</evidence>
<accession>A0ABS3YV36</accession>